<sequence>MTQCKALTTPDTIWNFCPSIGAAYLLTVLFGLTTLAHIAQAILHRKLYCCVIAMSGTIQTVTYIFRVLSILNPASYDDYAAWFVLILIAPLWTNAFVYMVMGRMVWNFTDDARVMRMRPWHFGFTFHSAFIIQVYGAAQAAGNNISYSTEMTGLHIYMAGVGVQQLFILLFVVCAIVLHRKILRQHHPDTKKALQLLYVLYACLVFITLRIIFRLCEYGQGLNSTVPSHEAYQYCLDSLPMMLALVLFNFIHPGRLMPGKNSDIPSRKERKKTGVCTKPKMTGNDMSPARLTLYPSTSELYGQMWFLIR</sequence>
<evidence type="ECO:0000256" key="1">
    <source>
        <dbReference type="ARBA" id="ARBA00004141"/>
    </source>
</evidence>
<dbReference type="EMBL" id="ML734938">
    <property type="protein sequence ID" value="KAB8211425.1"/>
    <property type="molecule type" value="Genomic_DNA"/>
</dbReference>
<dbReference type="OMA" id="IFRICEY"/>
<reference evidence="6 7" key="1">
    <citation type="submission" date="2019-04" db="EMBL/GenBank/DDBJ databases">
        <title>Fungal friends and foes A comparative genomics study of 23 Aspergillus species from section Flavi.</title>
        <authorList>
            <consortium name="DOE Joint Genome Institute"/>
            <person name="Kjaerbolling I."/>
            <person name="Vesth T.C."/>
            <person name="Frisvad J.C."/>
            <person name="Nybo J.L."/>
            <person name="Theobald S."/>
            <person name="Kildgaard S."/>
            <person name="Petersen T.I."/>
            <person name="Kuo A."/>
            <person name="Sato A."/>
            <person name="Lyhne E.K."/>
            <person name="Kogle M.E."/>
            <person name="Wiebenga A."/>
            <person name="Kun R.S."/>
            <person name="Lubbers R.J."/>
            <person name="Makela M.R."/>
            <person name="Barry K."/>
            <person name="Chovatia M."/>
            <person name="Clum A."/>
            <person name="Daum C."/>
            <person name="Haridas S."/>
            <person name="He G."/>
            <person name="LaButti K."/>
            <person name="Lipzen A."/>
            <person name="Mondo S."/>
            <person name="Pangilinan J."/>
            <person name="Riley R."/>
            <person name="Salamov A."/>
            <person name="Simmons B.A."/>
            <person name="Magnuson J.K."/>
            <person name="Henrissat B."/>
            <person name="Mortensen U.H."/>
            <person name="Larsen T.O."/>
            <person name="De vries R.P."/>
            <person name="Grigoriev I.V."/>
            <person name="Machida M."/>
            <person name="Baker S.E."/>
            <person name="Andersen M.R."/>
        </authorList>
    </citation>
    <scope>NUCLEOTIDE SEQUENCE [LARGE SCALE GENOMIC DNA]</scope>
    <source>
        <strain evidence="6 7">CBS 117618</strain>
    </source>
</reference>
<keyword evidence="3 5" id="KW-1133">Transmembrane helix</keyword>
<feature type="transmembrane region" description="Helical" evidence="5">
    <location>
        <begin position="12"/>
        <end position="35"/>
    </location>
</feature>
<comment type="subcellular location">
    <subcellularLocation>
        <location evidence="1">Membrane</location>
        <topology evidence="1">Multi-pass membrane protein</topology>
    </subcellularLocation>
</comment>
<dbReference type="PANTHER" id="PTHR31465:SF15">
    <property type="entry name" value="LIPID TRANSPORTER ATNI-RELATED"/>
    <property type="match status" value="1"/>
</dbReference>
<feature type="transmembrane region" description="Helical" evidence="5">
    <location>
        <begin position="231"/>
        <end position="251"/>
    </location>
</feature>
<feature type="transmembrane region" description="Helical" evidence="5">
    <location>
        <begin position="80"/>
        <end position="101"/>
    </location>
</feature>
<evidence type="ECO:0000256" key="3">
    <source>
        <dbReference type="ARBA" id="ARBA00022989"/>
    </source>
</evidence>
<organism evidence="6 7">
    <name type="scientific">Aspergillus parasiticus</name>
    <dbReference type="NCBI Taxonomy" id="5067"/>
    <lineage>
        <taxon>Eukaryota</taxon>
        <taxon>Fungi</taxon>
        <taxon>Dikarya</taxon>
        <taxon>Ascomycota</taxon>
        <taxon>Pezizomycotina</taxon>
        <taxon>Eurotiomycetes</taxon>
        <taxon>Eurotiomycetidae</taxon>
        <taxon>Eurotiales</taxon>
        <taxon>Aspergillaceae</taxon>
        <taxon>Aspergillus</taxon>
        <taxon>Aspergillus subgen. Circumdati</taxon>
    </lineage>
</organism>
<evidence type="ECO:0000256" key="4">
    <source>
        <dbReference type="ARBA" id="ARBA00023136"/>
    </source>
</evidence>
<dbReference type="InterPro" id="IPR007568">
    <property type="entry name" value="RTA1"/>
</dbReference>
<dbReference type="VEuPathDB" id="FungiDB:BDV34DRAFT_234723"/>
<feature type="transmembrane region" description="Helical" evidence="5">
    <location>
        <begin position="47"/>
        <end position="68"/>
    </location>
</feature>
<feature type="transmembrane region" description="Helical" evidence="5">
    <location>
        <begin position="122"/>
        <end position="142"/>
    </location>
</feature>
<feature type="transmembrane region" description="Helical" evidence="5">
    <location>
        <begin position="154"/>
        <end position="178"/>
    </location>
</feature>
<feature type="transmembrane region" description="Helical" evidence="5">
    <location>
        <begin position="198"/>
        <end position="215"/>
    </location>
</feature>
<keyword evidence="4 5" id="KW-0472">Membrane</keyword>
<keyword evidence="2 5" id="KW-0812">Transmembrane</keyword>
<dbReference type="Proteomes" id="UP000326532">
    <property type="component" value="Unassembled WGS sequence"/>
</dbReference>
<accession>A0A5N6E2J3</accession>
<keyword evidence="7" id="KW-1185">Reference proteome</keyword>
<evidence type="ECO:0000313" key="6">
    <source>
        <dbReference type="EMBL" id="KAB8211425.1"/>
    </source>
</evidence>
<dbReference type="GO" id="GO:0016020">
    <property type="term" value="C:membrane"/>
    <property type="evidence" value="ECO:0007669"/>
    <property type="project" value="UniProtKB-SubCell"/>
</dbReference>
<gene>
    <name evidence="6" type="ORF">BDV34DRAFT_234723</name>
</gene>
<dbReference type="Pfam" id="PF04479">
    <property type="entry name" value="RTA1"/>
    <property type="match status" value="1"/>
</dbReference>
<evidence type="ECO:0000256" key="2">
    <source>
        <dbReference type="ARBA" id="ARBA00022692"/>
    </source>
</evidence>
<dbReference type="PANTHER" id="PTHR31465">
    <property type="entry name" value="PROTEIN RTA1-RELATED"/>
    <property type="match status" value="1"/>
</dbReference>
<name>A0A5N6E2J3_ASPPA</name>
<proteinExistence type="predicted"/>
<evidence type="ECO:0000256" key="5">
    <source>
        <dbReference type="SAM" id="Phobius"/>
    </source>
</evidence>
<evidence type="ECO:0000313" key="7">
    <source>
        <dbReference type="Proteomes" id="UP000326532"/>
    </source>
</evidence>
<protein>
    <submittedName>
        <fullName evidence="6">RTA1 like protein-domain-containing protein</fullName>
    </submittedName>
</protein>
<dbReference type="AlphaFoldDB" id="A0A5N6E2J3"/>